<feature type="non-terminal residue" evidence="2">
    <location>
        <position position="1"/>
    </location>
</feature>
<name>A0AAD7HH31_9AGAR</name>
<keyword evidence="1" id="KW-0732">Signal</keyword>
<evidence type="ECO:0000313" key="2">
    <source>
        <dbReference type="EMBL" id="KAJ7719665.1"/>
    </source>
</evidence>
<evidence type="ECO:0000313" key="3">
    <source>
        <dbReference type="Proteomes" id="UP001215598"/>
    </source>
</evidence>
<reference evidence="2" key="1">
    <citation type="submission" date="2023-03" db="EMBL/GenBank/DDBJ databases">
        <title>Massive genome expansion in bonnet fungi (Mycena s.s.) driven by repeated elements and novel gene families across ecological guilds.</title>
        <authorList>
            <consortium name="Lawrence Berkeley National Laboratory"/>
            <person name="Harder C.B."/>
            <person name="Miyauchi S."/>
            <person name="Viragh M."/>
            <person name="Kuo A."/>
            <person name="Thoen E."/>
            <person name="Andreopoulos B."/>
            <person name="Lu D."/>
            <person name="Skrede I."/>
            <person name="Drula E."/>
            <person name="Henrissat B."/>
            <person name="Morin E."/>
            <person name="Kohler A."/>
            <person name="Barry K."/>
            <person name="LaButti K."/>
            <person name="Morin E."/>
            <person name="Salamov A."/>
            <person name="Lipzen A."/>
            <person name="Mereny Z."/>
            <person name="Hegedus B."/>
            <person name="Baldrian P."/>
            <person name="Stursova M."/>
            <person name="Weitz H."/>
            <person name="Taylor A."/>
            <person name="Grigoriev I.V."/>
            <person name="Nagy L.G."/>
            <person name="Martin F."/>
            <person name="Kauserud H."/>
        </authorList>
    </citation>
    <scope>NUCLEOTIDE SEQUENCE</scope>
    <source>
        <strain evidence="2">CBHHK182m</strain>
    </source>
</reference>
<accession>A0AAD7HH31</accession>
<dbReference type="Proteomes" id="UP001215598">
    <property type="component" value="Unassembled WGS sequence"/>
</dbReference>
<keyword evidence="3" id="KW-1185">Reference proteome</keyword>
<feature type="chain" id="PRO_5042073756" evidence="1">
    <location>
        <begin position="20"/>
        <end position="89"/>
    </location>
</feature>
<proteinExistence type="predicted"/>
<organism evidence="2 3">
    <name type="scientific">Mycena metata</name>
    <dbReference type="NCBI Taxonomy" id="1033252"/>
    <lineage>
        <taxon>Eukaryota</taxon>
        <taxon>Fungi</taxon>
        <taxon>Dikarya</taxon>
        <taxon>Basidiomycota</taxon>
        <taxon>Agaricomycotina</taxon>
        <taxon>Agaricomycetes</taxon>
        <taxon>Agaricomycetidae</taxon>
        <taxon>Agaricales</taxon>
        <taxon>Marasmiineae</taxon>
        <taxon>Mycenaceae</taxon>
        <taxon>Mycena</taxon>
    </lineage>
</organism>
<sequence length="89" mass="9901">MQFFKLVAFVSAIVMGVAATALPETGAMMKRVQRQRWGPVIAQPESELIQHPILHSFQLTSWDAVKKDAVLIFSRCRRGGVEKIYGGKA</sequence>
<comment type="caution">
    <text evidence="2">The sequence shown here is derived from an EMBL/GenBank/DDBJ whole genome shotgun (WGS) entry which is preliminary data.</text>
</comment>
<dbReference type="AlphaFoldDB" id="A0AAD7HH31"/>
<evidence type="ECO:0000256" key="1">
    <source>
        <dbReference type="SAM" id="SignalP"/>
    </source>
</evidence>
<feature type="signal peptide" evidence="1">
    <location>
        <begin position="1"/>
        <end position="19"/>
    </location>
</feature>
<gene>
    <name evidence="2" type="ORF">B0H16DRAFT_1897094</name>
</gene>
<dbReference type="EMBL" id="JARKIB010000249">
    <property type="protein sequence ID" value="KAJ7719665.1"/>
    <property type="molecule type" value="Genomic_DNA"/>
</dbReference>
<protein>
    <submittedName>
        <fullName evidence="2">Uncharacterized protein</fullName>
    </submittedName>
</protein>